<dbReference type="EMBL" id="CAKKLH010000024">
    <property type="protein sequence ID" value="CAH0099763.1"/>
    <property type="molecule type" value="Genomic_DNA"/>
</dbReference>
<feature type="compositionally biased region" description="Low complexity" evidence="5">
    <location>
        <begin position="312"/>
        <end position="323"/>
    </location>
</feature>
<name>A0A8J2RNL7_9CRUS</name>
<dbReference type="InterPro" id="IPR031968">
    <property type="entry name" value="VASt"/>
</dbReference>
<dbReference type="SMART" id="SM00568">
    <property type="entry name" value="GRAM"/>
    <property type="match status" value="1"/>
</dbReference>
<keyword evidence="8" id="KW-1185">Reference proteome</keyword>
<feature type="compositionally biased region" description="Gly residues" evidence="5">
    <location>
        <begin position="871"/>
        <end position="888"/>
    </location>
</feature>
<feature type="compositionally biased region" description="Basic residues" evidence="5">
    <location>
        <begin position="889"/>
        <end position="904"/>
    </location>
</feature>
<dbReference type="GO" id="GO:0032366">
    <property type="term" value="P:intracellular sterol transport"/>
    <property type="evidence" value="ECO:0007669"/>
    <property type="project" value="TreeGrafter"/>
</dbReference>
<dbReference type="CDD" id="cd13220">
    <property type="entry name" value="PH-GRAM_GRAMDC"/>
    <property type="match status" value="1"/>
</dbReference>
<protein>
    <recommendedName>
        <fullName evidence="6">VASt domain-containing protein</fullName>
    </recommendedName>
</protein>
<comment type="subcellular location">
    <subcellularLocation>
        <location evidence="1">Membrane</location>
        <topology evidence="1">Single-pass membrane protein</topology>
    </subcellularLocation>
</comment>
<evidence type="ECO:0000256" key="2">
    <source>
        <dbReference type="ARBA" id="ARBA00022692"/>
    </source>
</evidence>
<evidence type="ECO:0000259" key="6">
    <source>
        <dbReference type="PROSITE" id="PS51778"/>
    </source>
</evidence>
<keyword evidence="2" id="KW-0812">Transmembrane</keyword>
<feature type="compositionally biased region" description="Gly residues" evidence="5">
    <location>
        <begin position="606"/>
        <end position="618"/>
    </location>
</feature>
<evidence type="ECO:0000313" key="7">
    <source>
        <dbReference type="EMBL" id="CAH0099763.1"/>
    </source>
</evidence>
<feature type="region of interest" description="Disordered" evidence="5">
    <location>
        <begin position="149"/>
        <end position="168"/>
    </location>
</feature>
<feature type="compositionally biased region" description="Low complexity" evidence="5">
    <location>
        <begin position="208"/>
        <end position="218"/>
    </location>
</feature>
<feature type="compositionally biased region" description="Polar residues" evidence="5">
    <location>
        <begin position="43"/>
        <end position="55"/>
    </location>
</feature>
<dbReference type="Pfam" id="PF02893">
    <property type="entry name" value="GRAM"/>
    <property type="match status" value="1"/>
</dbReference>
<evidence type="ECO:0000256" key="1">
    <source>
        <dbReference type="ARBA" id="ARBA00004167"/>
    </source>
</evidence>
<comment type="caution">
    <text evidence="7">The sequence shown here is derived from an EMBL/GenBank/DDBJ whole genome shotgun (WGS) entry which is preliminary data.</text>
</comment>
<feature type="region of interest" description="Disordered" evidence="5">
    <location>
        <begin position="311"/>
        <end position="352"/>
    </location>
</feature>
<dbReference type="GO" id="GO:0140268">
    <property type="term" value="C:endoplasmic reticulum-plasma membrane contact site"/>
    <property type="evidence" value="ECO:0007669"/>
    <property type="project" value="TreeGrafter"/>
</dbReference>
<feature type="region of interest" description="Disordered" evidence="5">
    <location>
        <begin position="1090"/>
        <end position="1127"/>
    </location>
</feature>
<keyword evidence="4" id="KW-0472">Membrane</keyword>
<keyword evidence="3" id="KW-1133">Transmembrane helix</keyword>
<feature type="region of interest" description="Disordered" evidence="5">
    <location>
        <begin position="861"/>
        <end position="967"/>
    </location>
</feature>
<feature type="compositionally biased region" description="Polar residues" evidence="5">
    <location>
        <begin position="333"/>
        <end position="342"/>
    </location>
</feature>
<feature type="compositionally biased region" description="Low complexity" evidence="5">
    <location>
        <begin position="185"/>
        <end position="200"/>
    </location>
</feature>
<dbReference type="InterPro" id="IPR011993">
    <property type="entry name" value="PH-like_dom_sf"/>
</dbReference>
<dbReference type="GO" id="GO:0005886">
    <property type="term" value="C:plasma membrane"/>
    <property type="evidence" value="ECO:0007669"/>
    <property type="project" value="TreeGrafter"/>
</dbReference>
<feature type="compositionally biased region" description="Low complexity" evidence="5">
    <location>
        <begin position="259"/>
        <end position="268"/>
    </location>
</feature>
<proteinExistence type="predicted"/>
<dbReference type="InterPro" id="IPR051482">
    <property type="entry name" value="Cholesterol_transport"/>
</dbReference>
<dbReference type="AlphaFoldDB" id="A0A8J2RNL7"/>
<feature type="compositionally biased region" description="Basic and acidic residues" evidence="5">
    <location>
        <begin position="269"/>
        <end position="280"/>
    </location>
</feature>
<feature type="compositionally biased region" description="Low complexity" evidence="5">
    <location>
        <begin position="952"/>
        <end position="967"/>
    </location>
</feature>
<organism evidence="7 8">
    <name type="scientific">Daphnia galeata</name>
    <dbReference type="NCBI Taxonomy" id="27404"/>
    <lineage>
        <taxon>Eukaryota</taxon>
        <taxon>Metazoa</taxon>
        <taxon>Ecdysozoa</taxon>
        <taxon>Arthropoda</taxon>
        <taxon>Crustacea</taxon>
        <taxon>Branchiopoda</taxon>
        <taxon>Diplostraca</taxon>
        <taxon>Cladocera</taxon>
        <taxon>Anomopoda</taxon>
        <taxon>Daphniidae</taxon>
        <taxon>Daphnia</taxon>
    </lineage>
</organism>
<evidence type="ECO:0000256" key="3">
    <source>
        <dbReference type="ARBA" id="ARBA00022989"/>
    </source>
</evidence>
<dbReference type="PANTHER" id="PTHR23319">
    <property type="entry name" value="GRAM DOMAIN CONTAINING 1B, ISOFORM E"/>
    <property type="match status" value="1"/>
</dbReference>
<dbReference type="GO" id="GO:0005789">
    <property type="term" value="C:endoplasmic reticulum membrane"/>
    <property type="evidence" value="ECO:0007669"/>
    <property type="project" value="TreeGrafter"/>
</dbReference>
<feature type="compositionally biased region" description="Basic residues" evidence="5">
    <location>
        <begin position="573"/>
        <end position="582"/>
    </location>
</feature>
<dbReference type="FunFam" id="2.30.29.30:FF:000008">
    <property type="entry name" value="GRAM domain containing 1B"/>
    <property type="match status" value="1"/>
</dbReference>
<feature type="compositionally biased region" description="Gly residues" evidence="5">
    <location>
        <begin position="932"/>
        <end position="942"/>
    </location>
</feature>
<feature type="region of interest" description="Disordered" evidence="5">
    <location>
        <begin position="240"/>
        <end position="284"/>
    </location>
</feature>
<feature type="region of interest" description="Disordered" evidence="5">
    <location>
        <begin position="43"/>
        <end position="127"/>
    </location>
</feature>
<evidence type="ECO:0000313" key="8">
    <source>
        <dbReference type="Proteomes" id="UP000789390"/>
    </source>
</evidence>
<dbReference type="OrthoDB" id="2162691at2759"/>
<evidence type="ECO:0000256" key="4">
    <source>
        <dbReference type="ARBA" id="ARBA00023136"/>
    </source>
</evidence>
<dbReference type="PROSITE" id="PS51778">
    <property type="entry name" value="VAST"/>
    <property type="match status" value="1"/>
</dbReference>
<accession>A0A8J2RNL7</accession>
<dbReference type="GO" id="GO:0032934">
    <property type="term" value="F:sterol binding"/>
    <property type="evidence" value="ECO:0007669"/>
    <property type="project" value="TreeGrafter"/>
</dbReference>
<feature type="region of interest" description="Disordered" evidence="5">
    <location>
        <begin position="183"/>
        <end position="218"/>
    </location>
</feature>
<dbReference type="InterPro" id="IPR004182">
    <property type="entry name" value="GRAM"/>
</dbReference>
<sequence>MSLEKSLILDNEESPTGMVRLLKQLSEPNDFNSSINNVHSCAPISRQSSSKSLGHSSTADSSFDSISPEPLSLENSEEQTSPVRNRIRRSETLPPIICRSEGDSAEIPNGNMATTGLDHGGGSSHLTSPERLAPALSYPCLFTATTSTSNHLSTTTTATSGISSSLLSSSPNLAVATVEGTTATSSLSSSSSSNNNSSSSETTEATGPSPLAPAFSSSSPLNSSNSIGCCNGSVVNHEMNPLVSSPSPILGGHQRPSRSRSPSSPSPTRRNDSSSREASLEKTSSSVAIAAAAGVIGVGISGGGDVSLDQISVEGGESGSAGSMRSFEHLPRNTPSGPESINGSKGRSGGRKKSAWYQMLNPTYRSRCEDFKRIFKDLPIDERLIVDYSCALQRDILLQGRIYVTQNYLCFYANIFRWETLVQLRWKEVSSLTKEKTALVIPNAIQICTEADKHFFCSFGARDKTYVVLFRTWQQALLDQPLGNQELWKFVHSVYGTELGFSSNDEAGASSSIVCGVSASAGEASPLSEANQVQPSISLQQLSSPSPSLHSAQTSNDDDSGNVLHQPVSHNAIRNRHHHYSRRLQLPGDGTGSDWRESLGISSSTSGGGSSSVTGVGGSVKIAERGGPTGNILKDNMPSVGGGGGTGDADVPPPYSETTESEDERYMSDEAVQCPVLHEGREMVNMVMPMSVDELFTLLFTNSTFYIDFITTTRKCTDLDVSPWQEGETNPAEKFRKVAFTIPLNNNIGVKSTRAVESQTLLDVSRAGDFYAIDVEASNSGIPYAETFAVCCHWCLMRSGYRKSRLVIYSQIKYKKSVWGIVKTFIEKNAWAALEENFDQMKRSLLSMQSTRDAEDIRIERRAELPSSSGTGSGGAMGVGGPMSGGGPLKKRHHHHSRATRRRKDGMMDNGLMEKRSMESPRLSGSVKQSGTGPGVGSGGVGVVRHNKMGASSSSSSPTPSSSGSTPPGGCSAVFYVVLVSLILLLCTNGFLFSKIWALEQLAEELARHPPSCLSAANMADLRVLTAQPKSPEEWMRILRQQETLYRSTESKWRSTLSAMSGYLKQTQESLTNLEKEMEPDSDLIRAILEKIQPPASSSPSPVPPVKYHPPRSTSTADSDDPTGPPS</sequence>
<feature type="region of interest" description="Disordered" evidence="5">
    <location>
        <begin position="526"/>
        <end position="665"/>
    </location>
</feature>
<gene>
    <name evidence="7" type="ORF">DGAL_LOCUS1921</name>
</gene>
<dbReference type="Gene3D" id="2.30.29.30">
    <property type="entry name" value="Pleckstrin-homology domain (PH domain)/Phosphotyrosine-binding domain (PTB)"/>
    <property type="match status" value="1"/>
</dbReference>
<dbReference type="Pfam" id="PF16016">
    <property type="entry name" value="VASt"/>
    <property type="match status" value="1"/>
</dbReference>
<reference evidence="7" key="1">
    <citation type="submission" date="2021-11" db="EMBL/GenBank/DDBJ databases">
        <authorList>
            <person name="Schell T."/>
        </authorList>
    </citation>
    <scope>NUCLEOTIDE SEQUENCE</scope>
    <source>
        <strain evidence="7">M5</strain>
    </source>
</reference>
<feature type="compositionally biased region" description="Low complexity" evidence="5">
    <location>
        <begin position="534"/>
        <end position="551"/>
    </location>
</feature>
<feature type="compositionally biased region" description="Low complexity" evidence="5">
    <location>
        <begin position="56"/>
        <end position="74"/>
    </location>
</feature>
<dbReference type="PANTHER" id="PTHR23319:SF4">
    <property type="entry name" value="GRAM DOMAIN CONTAINING 1B, ISOFORM E"/>
    <property type="match status" value="1"/>
</dbReference>
<dbReference type="GO" id="GO:0120015">
    <property type="term" value="F:sterol transfer activity"/>
    <property type="evidence" value="ECO:0007669"/>
    <property type="project" value="TreeGrafter"/>
</dbReference>
<dbReference type="Proteomes" id="UP000789390">
    <property type="component" value="Unassembled WGS sequence"/>
</dbReference>
<evidence type="ECO:0000256" key="5">
    <source>
        <dbReference type="SAM" id="MobiDB-lite"/>
    </source>
</evidence>
<feature type="domain" description="VASt" evidence="6">
    <location>
        <begin position="679"/>
        <end position="853"/>
    </location>
</feature>